<keyword evidence="4" id="KW-0694">RNA-binding</keyword>
<evidence type="ECO:0000256" key="4">
    <source>
        <dbReference type="ARBA" id="ARBA00022884"/>
    </source>
</evidence>
<comment type="caution">
    <text evidence="6">The sequence shown here is derived from an EMBL/GenBank/DDBJ whole genome shotgun (WGS) entry which is preliminary data.</text>
</comment>
<evidence type="ECO:0000256" key="2">
    <source>
        <dbReference type="ARBA" id="ARBA00022679"/>
    </source>
</evidence>
<dbReference type="InterPro" id="IPR037151">
    <property type="entry name" value="AlkB-like_sf"/>
</dbReference>
<dbReference type="InterPro" id="IPR005123">
    <property type="entry name" value="Oxoglu/Fe-dep_dioxygenase_dom"/>
</dbReference>
<dbReference type="InterPro" id="IPR051422">
    <property type="entry name" value="AlkB_tRNA_MeTrf/Diox"/>
</dbReference>
<dbReference type="InterPro" id="IPR013216">
    <property type="entry name" value="Methyltransf_11"/>
</dbReference>
<dbReference type="AlphaFoldDB" id="A0ABD3QFE2"/>
<dbReference type="SUPFAM" id="SSF51197">
    <property type="entry name" value="Clavaminate synthase-like"/>
    <property type="match status" value="1"/>
</dbReference>
<keyword evidence="2" id="KW-0808">Transferase</keyword>
<accession>A0ABD3QFE2</accession>
<evidence type="ECO:0000313" key="6">
    <source>
        <dbReference type="EMBL" id="KAL3798862.1"/>
    </source>
</evidence>
<reference evidence="6 7" key="1">
    <citation type="journal article" date="2020" name="G3 (Bethesda)">
        <title>Improved Reference Genome for Cyclotella cryptica CCMP332, a Model for Cell Wall Morphogenesis, Salinity Adaptation, and Lipid Production in Diatoms (Bacillariophyta).</title>
        <authorList>
            <person name="Roberts W.R."/>
            <person name="Downey K.M."/>
            <person name="Ruck E.C."/>
            <person name="Traller J.C."/>
            <person name="Alverson A.J."/>
        </authorList>
    </citation>
    <scope>NUCLEOTIDE SEQUENCE [LARGE SCALE GENOMIC DNA]</scope>
    <source>
        <strain evidence="6 7">CCMP332</strain>
    </source>
</reference>
<dbReference type="GO" id="GO:0006400">
    <property type="term" value="P:tRNA modification"/>
    <property type="evidence" value="ECO:0007669"/>
    <property type="project" value="UniProtKB-ARBA"/>
</dbReference>
<protein>
    <recommendedName>
        <fullName evidence="5">Fe2OG dioxygenase domain-containing protein</fullName>
    </recommendedName>
</protein>
<keyword evidence="3" id="KW-0862">Zinc</keyword>
<evidence type="ECO:0000256" key="1">
    <source>
        <dbReference type="ARBA" id="ARBA00022603"/>
    </source>
</evidence>
<dbReference type="GO" id="GO:0032259">
    <property type="term" value="P:methylation"/>
    <property type="evidence" value="ECO:0007669"/>
    <property type="project" value="UniProtKB-KW"/>
</dbReference>
<dbReference type="SUPFAM" id="SSF53335">
    <property type="entry name" value="S-adenosyl-L-methionine-dependent methyltransferases"/>
    <property type="match status" value="1"/>
</dbReference>
<keyword evidence="1" id="KW-0489">Methyltransferase</keyword>
<dbReference type="PANTHER" id="PTHR13069:SF21">
    <property type="entry name" value="ALKYLATED DNA REPAIR PROTEIN ALKB HOMOLOG 8"/>
    <property type="match status" value="1"/>
</dbReference>
<dbReference type="Proteomes" id="UP001516023">
    <property type="component" value="Unassembled WGS sequence"/>
</dbReference>
<sequence>MTTTPANNTSSYRTLFPHEPLPPTSALHLQGAFVPKRSSDPSATTSSPLATKCRCSSPTYIERTISTRLQQIMIRFGMNAASIETVEAISTAEEDVSKVRITLRSSLETRRFVDRWKRRGLCPMDILCHDDGGGGCCGECGARYGGRPIQITHVSPVAVPEDGLTNEEEDSIRWGRAAPPKFQRIINGDVEDMEQRRSVARFVYLENVSGWGVAIESTDTTTHVDEMRQCILSILNGDALPLEKLMNEKCNNNSNAYDDVNKFGSNGLVASDVQDDIHQAFQEGFRHSISLCPSLASTSLGVELFMKTDTKQKKNKTKNGLTDGSNHLYNHFHVGMRSHEDAARLIQDWQGKQLELTIDLPTSFVSLFRDKDNYIAHEDATLLDLSTSTRAIITMNKLFLDYADISLPKRVRTRLSPEAQTPGLPSRSECTSTTSHIYIPGLHLLPNYVSSDEEQVLLAVLTGPEAPWAPPQYTPSGGQIKRRVQHYGYVFDYESADVLRRDVNTNVGVDNTGIDASCCPPLPAVNWKSLDKAKEVDDLEEWIAQHVAERRGWEVLAGVIERTRRMAFSSYFEIYELKKRDGLNFDEQTAALSLNNEDSSMVEPRSHNHNHTISVQEGNEYQIESMVEPDQGTDESLKCGSSTKGTYSHINQLTVNEYAPGQGIGSHVDTESAFDDGLLIITLNGGIVMEFRKVGEDTKKLVYLPPRSLILLSGDARYRWEHMIVSRTTDTVEGEVIPRTLRVSLTLRTALTVPLEGEQAVPLSRFESTIFPPYWGQPSDTQPVVDVNTSAIIERTDLITPVTESKHVHAVYDAIATQWHHTRGKRGVLWPGATQFLENLPPGSIVADVGCGDGKYFSAILGANSYVIGTDISEALLRTASSTEKSDGNKAKAVNGPQYQRLSDEKLALSAFPAVAVADCIHLPIRSGSCDAAICIAVMHHLSTVGRRIRCLTELARVVKVGGLINVQAWALEQEGDSKRKFNGSDLLVPFNAQPKYLQASLAKTDDGASNYDSAADGKGVAQMISESYDGAEFDSKKNLVIFQRYCHLYRRGELEELVAQIPCLELIESAYEKGNHVVLLRVCGADMS</sequence>
<keyword evidence="7" id="KW-1185">Reference proteome</keyword>
<feature type="domain" description="Fe2OG dioxygenase" evidence="5">
    <location>
        <begin position="649"/>
        <end position="751"/>
    </location>
</feature>
<dbReference type="PROSITE" id="PS51471">
    <property type="entry name" value="FE2OG_OXY"/>
    <property type="match status" value="1"/>
</dbReference>
<dbReference type="EMBL" id="JABMIG020000043">
    <property type="protein sequence ID" value="KAL3798862.1"/>
    <property type="molecule type" value="Genomic_DNA"/>
</dbReference>
<dbReference type="GO" id="GO:0008175">
    <property type="term" value="F:tRNA methyltransferase activity"/>
    <property type="evidence" value="ECO:0007669"/>
    <property type="project" value="UniProtKB-ARBA"/>
</dbReference>
<evidence type="ECO:0000256" key="3">
    <source>
        <dbReference type="ARBA" id="ARBA00022833"/>
    </source>
</evidence>
<dbReference type="CDD" id="cd02440">
    <property type="entry name" value="AdoMet_MTases"/>
    <property type="match status" value="1"/>
</dbReference>
<evidence type="ECO:0000313" key="7">
    <source>
        <dbReference type="Proteomes" id="UP001516023"/>
    </source>
</evidence>
<gene>
    <name evidence="6" type="ORF">HJC23_004650</name>
</gene>
<dbReference type="Gene3D" id="2.60.120.590">
    <property type="entry name" value="Alpha-ketoglutarate-dependent dioxygenase AlkB-like"/>
    <property type="match status" value="1"/>
</dbReference>
<evidence type="ECO:0000259" key="5">
    <source>
        <dbReference type="PROSITE" id="PS51471"/>
    </source>
</evidence>
<dbReference type="PANTHER" id="PTHR13069">
    <property type="entry name" value="ALKYLATED DNA REPAIR PROTEIN ALKB HOMOLOG 8"/>
    <property type="match status" value="1"/>
</dbReference>
<organism evidence="6 7">
    <name type="scientific">Cyclotella cryptica</name>
    <dbReference type="NCBI Taxonomy" id="29204"/>
    <lineage>
        <taxon>Eukaryota</taxon>
        <taxon>Sar</taxon>
        <taxon>Stramenopiles</taxon>
        <taxon>Ochrophyta</taxon>
        <taxon>Bacillariophyta</taxon>
        <taxon>Coscinodiscophyceae</taxon>
        <taxon>Thalassiosirophycidae</taxon>
        <taxon>Stephanodiscales</taxon>
        <taxon>Stephanodiscaceae</taxon>
        <taxon>Cyclotella</taxon>
    </lineage>
</organism>
<dbReference type="GO" id="GO:0003723">
    <property type="term" value="F:RNA binding"/>
    <property type="evidence" value="ECO:0007669"/>
    <property type="project" value="UniProtKB-KW"/>
</dbReference>
<name>A0ABD3QFE2_9STRA</name>
<proteinExistence type="predicted"/>
<dbReference type="InterPro" id="IPR029063">
    <property type="entry name" value="SAM-dependent_MTases_sf"/>
</dbReference>
<dbReference type="Pfam" id="PF08241">
    <property type="entry name" value="Methyltransf_11"/>
    <property type="match status" value="1"/>
</dbReference>
<dbReference type="Gene3D" id="3.40.50.150">
    <property type="entry name" value="Vaccinia Virus protein VP39"/>
    <property type="match status" value="1"/>
</dbReference>
<dbReference type="InterPro" id="IPR027450">
    <property type="entry name" value="AlkB-like"/>
</dbReference>
<dbReference type="Pfam" id="PF13532">
    <property type="entry name" value="2OG-FeII_Oxy_2"/>
    <property type="match status" value="1"/>
</dbReference>